<dbReference type="SMART" id="SM00153">
    <property type="entry name" value="VHP"/>
    <property type="match status" value="1"/>
</dbReference>
<evidence type="ECO:0000313" key="9">
    <source>
        <dbReference type="Proteomes" id="UP000639338"/>
    </source>
</evidence>
<keyword evidence="3 4" id="KW-0440">LIM domain</keyword>
<dbReference type="PROSITE" id="PS50023">
    <property type="entry name" value="LIM_DOMAIN_2"/>
    <property type="match status" value="3"/>
</dbReference>
<dbReference type="InterPro" id="IPR003128">
    <property type="entry name" value="Villin_headpiece"/>
</dbReference>
<keyword evidence="9" id="KW-1185">Reference proteome</keyword>
<dbReference type="GO" id="GO:0030032">
    <property type="term" value="P:lamellipodium assembly"/>
    <property type="evidence" value="ECO:0007669"/>
    <property type="project" value="TreeGrafter"/>
</dbReference>
<dbReference type="CDD" id="cd09330">
    <property type="entry name" value="LIM4_abLIM"/>
    <property type="match status" value="1"/>
</dbReference>
<dbReference type="InterPro" id="IPR051618">
    <property type="entry name" value="Actin-binding_LIM"/>
</dbReference>
<evidence type="ECO:0000313" key="8">
    <source>
        <dbReference type="EMBL" id="KAF7995221.1"/>
    </source>
</evidence>
<feature type="domain" description="HP" evidence="7">
    <location>
        <begin position="732"/>
        <end position="797"/>
    </location>
</feature>
<dbReference type="OrthoDB" id="1746725at2759"/>
<dbReference type="PANTHER" id="PTHR24213">
    <property type="entry name" value="ACTIN-BINDING LIM PROTEIN"/>
    <property type="match status" value="1"/>
</dbReference>
<protein>
    <submittedName>
        <fullName evidence="8">Uncharacterized protein</fullName>
    </submittedName>
</protein>
<dbReference type="InterPro" id="IPR036886">
    <property type="entry name" value="Villin_headpiece_dom_sf"/>
</dbReference>
<feature type="domain" description="LIM zinc-binding" evidence="6">
    <location>
        <begin position="4"/>
        <end position="63"/>
    </location>
</feature>
<feature type="region of interest" description="Disordered" evidence="5">
    <location>
        <begin position="279"/>
        <end position="306"/>
    </location>
</feature>
<dbReference type="GO" id="GO:0051015">
    <property type="term" value="F:actin filament binding"/>
    <property type="evidence" value="ECO:0007669"/>
    <property type="project" value="TreeGrafter"/>
</dbReference>
<proteinExistence type="predicted"/>
<dbReference type="PROSITE" id="PS00478">
    <property type="entry name" value="LIM_DOMAIN_1"/>
    <property type="match status" value="3"/>
</dbReference>
<comment type="caution">
    <text evidence="8">The sequence shown here is derived from an EMBL/GenBank/DDBJ whole genome shotgun (WGS) entry which is preliminary data.</text>
</comment>
<dbReference type="EMBL" id="JACMRX010000002">
    <property type="protein sequence ID" value="KAF7995221.1"/>
    <property type="molecule type" value="Genomic_DNA"/>
</dbReference>
<dbReference type="GO" id="GO:0015629">
    <property type="term" value="C:actin cytoskeleton"/>
    <property type="evidence" value="ECO:0007669"/>
    <property type="project" value="TreeGrafter"/>
</dbReference>
<dbReference type="Gene3D" id="2.10.110.10">
    <property type="entry name" value="Cysteine Rich Protein"/>
    <property type="match status" value="4"/>
</dbReference>
<evidence type="ECO:0000256" key="3">
    <source>
        <dbReference type="ARBA" id="ARBA00023038"/>
    </source>
</evidence>
<evidence type="ECO:0000256" key="2">
    <source>
        <dbReference type="ARBA" id="ARBA00022833"/>
    </source>
</evidence>
<dbReference type="Pfam" id="PF00412">
    <property type="entry name" value="LIM"/>
    <property type="match status" value="4"/>
</dbReference>
<dbReference type="PANTHER" id="PTHR24213:SF9">
    <property type="entry name" value="UNCOORDINATED 115A, ISOFORM B-RELATED"/>
    <property type="match status" value="1"/>
</dbReference>
<dbReference type="CDD" id="cd09327">
    <property type="entry name" value="LIM1_abLIM"/>
    <property type="match status" value="1"/>
</dbReference>
<dbReference type="Gene3D" id="1.10.950.10">
    <property type="entry name" value="Villin headpiece domain"/>
    <property type="match status" value="1"/>
</dbReference>
<feature type="region of interest" description="Disordered" evidence="5">
    <location>
        <begin position="368"/>
        <end position="407"/>
    </location>
</feature>
<dbReference type="AlphaFoldDB" id="A0A834Y286"/>
<dbReference type="GO" id="GO:0007010">
    <property type="term" value="P:cytoskeleton organization"/>
    <property type="evidence" value="ECO:0007669"/>
    <property type="project" value="InterPro"/>
</dbReference>
<feature type="domain" description="LIM zinc-binding" evidence="6">
    <location>
        <begin position="64"/>
        <end position="125"/>
    </location>
</feature>
<dbReference type="FunFam" id="2.10.110.10:FF:000075">
    <property type="entry name" value="Actin-binding lim protein 1"/>
    <property type="match status" value="1"/>
</dbReference>
<dbReference type="GO" id="GO:0046872">
    <property type="term" value="F:metal ion binding"/>
    <property type="evidence" value="ECO:0007669"/>
    <property type="project" value="UniProtKB-KW"/>
</dbReference>
<feature type="region of interest" description="Disordered" evidence="5">
    <location>
        <begin position="595"/>
        <end position="619"/>
    </location>
</feature>
<feature type="compositionally biased region" description="Basic and acidic residues" evidence="5">
    <location>
        <begin position="468"/>
        <end position="477"/>
    </location>
</feature>
<dbReference type="CDD" id="cd09329">
    <property type="entry name" value="LIM3_abLIM"/>
    <property type="match status" value="1"/>
</dbReference>
<evidence type="ECO:0000256" key="4">
    <source>
        <dbReference type="PROSITE-ProRule" id="PRU00125"/>
    </source>
</evidence>
<organism evidence="8 9">
    <name type="scientific">Aphidius gifuensis</name>
    <name type="common">Parasitoid wasp</name>
    <dbReference type="NCBI Taxonomy" id="684658"/>
    <lineage>
        <taxon>Eukaryota</taxon>
        <taxon>Metazoa</taxon>
        <taxon>Ecdysozoa</taxon>
        <taxon>Arthropoda</taxon>
        <taxon>Hexapoda</taxon>
        <taxon>Insecta</taxon>
        <taxon>Pterygota</taxon>
        <taxon>Neoptera</taxon>
        <taxon>Endopterygota</taxon>
        <taxon>Hymenoptera</taxon>
        <taxon>Apocrita</taxon>
        <taxon>Ichneumonoidea</taxon>
        <taxon>Braconidae</taxon>
        <taxon>Aphidiinae</taxon>
        <taxon>Aphidius</taxon>
    </lineage>
</organism>
<feature type="domain" description="LIM zinc-binding" evidence="6">
    <location>
        <begin position="153"/>
        <end position="212"/>
    </location>
</feature>
<feature type="region of interest" description="Disordered" evidence="5">
    <location>
        <begin position="414"/>
        <end position="433"/>
    </location>
</feature>
<accession>A0A834Y286</accession>
<dbReference type="SMART" id="SM00132">
    <property type="entry name" value="LIM"/>
    <property type="match status" value="4"/>
</dbReference>
<reference evidence="8 9" key="1">
    <citation type="submission" date="2020-08" db="EMBL/GenBank/DDBJ databases">
        <title>Aphidius gifuensis genome sequencing and assembly.</title>
        <authorList>
            <person name="Du Z."/>
        </authorList>
    </citation>
    <scope>NUCLEOTIDE SEQUENCE [LARGE SCALE GENOMIC DNA]</scope>
    <source>
        <strain evidence="8">YNYX2018</strain>
        <tissue evidence="8">Adults</tissue>
    </source>
</reference>
<keyword evidence="2 4" id="KW-0862">Zinc</keyword>
<dbReference type="SUPFAM" id="SSF47050">
    <property type="entry name" value="VHP, Villin headpiece domain"/>
    <property type="match status" value="1"/>
</dbReference>
<dbReference type="SUPFAM" id="SSF57716">
    <property type="entry name" value="Glucocorticoid receptor-like (DNA-binding domain)"/>
    <property type="match status" value="4"/>
</dbReference>
<dbReference type="PROSITE" id="PS51089">
    <property type="entry name" value="HP"/>
    <property type="match status" value="1"/>
</dbReference>
<keyword evidence="1 4" id="KW-0479">Metal-binding</keyword>
<dbReference type="FunFam" id="2.10.110.10:FF:000055">
    <property type="entry name" value="Actin binding LIM protein 1"/>
    <property type="match status" value="1"/>
</dbReference>
<dbReference type="Pfam" id="PF02209">
    <property type="entry name" value="VHP"/>
    <property type="match status" value="1"/>
</dbReference>
<feature type="region of interest" description="Disordered" evidence="5">
    <location>
        <begin position="438"/>
        <end position="489"/>
    </location>
</feature>
<feature type="compositionally biased region" description="Polar residues" evidence="5">
    <location>
        <begin position="599"/>
        <end position="616"/>
    </location>
</feature>
<evidence type="ECO:0000259" key="6">
    <source>
        <dbReference type="PROSITE" id="PS50023"/>
    </source>
</evidence>
<gene>
    <name evidence="8" type="ORF">HCN44_004693</name>
</gene>
<name>A0A834Y286_APHGI</name>
<dbReference type="InterPro" id="IPR001781">
    <property type="entry name" value="Znf_LIM"/>
</dbReference>
<dbReference type="Proteomes" id="UP000639338">
    <property type="component" value="Unassembled WGS sequence"/>
</dbReference>
<evidence type="ECO:0000256" key="1">
    <source>
        <dbReference type="ARBA" id="ARBA00022723"/>
    </source>
</evidence>
<evidence type="ECO:0000259" key="7">
    <source>
        <dbReference type="PROSITE" id="PS51089"/>
    </source>
</evidence>
<feature type="compositionally biased region" description="Low complexity" evidence="5">
    <location>
        <begin position="392"/>
        <end position="407"/>
    </location>
</feature>
<evidence type="ECO:0000256" key="5">
    <source>
        <dbReference type="SAM" id="MobiDB-lite"/>
    </source>
</evidence>
<sequence>MGKTFCQSCKKKCSGEVLRVQDKYFHISCFKCAQCNSSLAQGGFFAKEGAYYCTKDYRERWGTRCAGCHEYVEGDVVTAGEKHAFHPNCFHCQRCRQPLLGQGTKVTLVQGQALCHRCVVIPVREATTPIGNKIIENNKNKNTTNKQANGETGACAGCNEKLQEGQALVALDRQWHVWCFKCQSCDSVLHGEYMGKDGVPYCEKDYQKQYGVKCAYCSRYISGKVLQAGENHHFHPTCARCTKCGDPFGDGEEMYLQGAAIWHPRCGPGPTDTNGIINGNGNGTSDIHTPQHRESEPISSSASEIQYSLRSRTPSLNGSFCSPYSSLSRKAYYPARTGSPGLILREYGRGDDISRICTYSYLTETPSQGYLRRPIQPYDKPPTSPHFHRPNSSRSIRSSGGRSSRSGMRALVDALSETRPKSPAANSQADNDEPIELAHYPDAMKPPPGAKPPIERDDFPAPPYPYTDPERRRRWSDTYKGVSDDEDDDVKINEDKDRINYSEGEKNYIKGVEKKLKKEQDELSKIGSGIATVFLQDIEKNRENLRHRAANVDPRNASRTPSAAREPTYRLRYESPVGASPSRNIDHARLWEDDDGVSCRSSTGPSYNAGRSSTRSPAPRYYSTFGNQRASTLPNAARHYQSGDFSFSGGLCDKTHSTDFSSGKSDISTGSITDVDRRALVCTSAPYYSRRISMNDVGVMPSSTTYTGGLVTVGSHGHHMRRSLPDMGAAPTEPPKLYPYHLLIITNYRLPADVDRCNLERHLSDAEFEVILQCSRTEFYRMPQWRRNEIKRRARLF</sequence>